<evidence type="ECO:0000313" key="2">
    <source>
        <dbReference type="Proteomes" id="UP001172386"/>
    </source>
</evidence>
<dbReference type="EC" id="3.6.4.13" evidence="1"/>
<keyword evidence="1" id="KW-0547">Nucleotide-binding</keyword>
<sequence>MASVMRQHKKPTRMQLADDVSRSSRAKKNDMESPFGGMNRVDPGPRLRDPNKIPESIAPRPESGKSTSTTPKNKDDRPLFHALKMQTALTSLSYSARTNLKDKLDKIDNFEMLGLRPDVLEALRSQALGYLETLTPSPVQRLAIPALLSKKGQFEKSKKTGPDAYDKFLIAAETGSGKTLAYMLPIIDGIKKTEDIEKAEAAVESEKEQKKNAENIFEVKPPELADVQNPNSTTGRPRAIVLLPSSELVDQVGKVIKVMSHTVKYRSASISSSNSATVIKNRLFNPNGIDVIVSTPHLISSIAQKEPKILSKVNYLVVDEADSLFDRSFREITLDIIDRAAPSLKQLILCSATIPKSLDTFIDKRFPMMKRLVTPKIHSIPRRVQLGVLDIDKEPYRGNRAMACADAIWQLGKAEHDDTGSYHAIKHIIVFVNEREMAEELTTFLSSKGIDATALTRDTTEARRGAILDSFTSPSRIEGKLKDSKNSKGPIPFDIQEQSEKPSSRKLTNTKVLVTTDLGSRGIDTLAVRHAILYDVPHTTIDFVHRLGRLGRMNRRGRGIVLVGKKDRKDIVREVRDAMFRGQALI</sequence>
<keyword evidence="2" id="KW-1185">Reference proteome</keyword>
<organism evidence="1 2">
    <name type="scientific">Neophaeococcomyces mojaviensis</name>
    <dbReference type="NCBI Taxonomy" id="3383035"/>
    <lineage>
        <taxon>Eukaryota</taxon>
        <taxon>Fungi</taxon>
        <taxon>Dikarya</taxon>
        <taxon>Ascomycota</taxon>
        <taxon>Pezizomycotina</taxon>
        <taxon>Eurotiomycetes</taxon>
        <taxon>Chaetothyriomycetidae</taxon>
        <taxon>Chaetothyriales</taxon>
        <taxon>Chaetothyriales incertae sedis</taxon>
        <taxon>Neophaeococcomyces</taxon>
    </lineage>
</organism>
<gene>
    <name evidence="1" type="primary">MRH4</name>
    <name evidence="1" type="ORF">H2198_004560</name>
</gene>
<comment type="caution">
    <text evidence="1">The sequence shown here is derived from an EMBL/GenBank/DDBJ whole genome shotgun (WGS) entry which is preliminary data.</text>
</comment>
<protein>
    <submittedName>
        <fullName evidence="1">RNA helicase</fullName>
        <ecNumber evidence="1">3.6.4.13</ecNumber>
    </submittedName>
</protein>
<dbReference type="Proteomes" id="UP001172386">
    <property type="component" value="Unassembled WGS sequence"/>
</dbReference>
<keyword evidence="1" id="KW-0378">Hydrolase</keyword>
<accession>A0ACC3A873</accession>
<name>A0ACC3A873_9EURO</name>
<reference evidence="1" key="1">
    <citation type="submission" date="2022-10" db="EMBL/GenBank/DDBJ databases">
        <title>Culturing micro-colonial fungi from biological soil crusts in the Mojave desert and describing Neophaeococcomyces mojavensis, and introducing the new genera and species Taxawa tesnikishii.</title>
        <authorList>
            <person name="Kurbessoian T."/>
            <person name="Stajich J.E."/>
        </authorList>
    </citation>
    <scope>NUCLEOTIDE SEQUENCE</scope>
    <source>
        <strain evidence="1">JES_112</strain>
    </source>
</reference>
<keyword evidence="1" id="KW-0067">ATP-binding</keyword>
<dbReference type="EMBL" id="JAPDRQ010000069">
    <property type="protein sequence ID" value="KAJ9657068.1"/>
    <property type="molecule type" value="Genomic_DNA"/>
</dbReference>
<keyword evidence="1" id="KW-0347">Helicase</keyword>
<evidence type="ECO:0000313" key="1">
    <source>
        <dbReference type="EMBL" id="KAJ9657068.1"/>
    </source>
</evidence>
<proteinExistence type="predicted"/>